<reference evidence="1 2" key="1">
    <citation type="journal article" date="2014" name="Genome Biol. Evol.">
        <title>The genome of the myxosporean Thelohanellus kitauei shows adaptations to nutrient acquisition within its fish host.</title>
        <authorList>
            <person name="Yang Y."/>
            <person name="Xiong J."/>
            <person name="Zhou Z."/>
            <person name="Huo F."/>
            <person name="Miao W."/>
            <person name="Ran C."/>
            <person name="Liu Y."/>
            <person name="Zhang J."/>
            <person name="Feng J."/>
            <person name="Wang M."/>
            <person name="Wang M."/>
            <person name="Wang L."/>
            <person name="Yao B."/>
        </authorList>
    </citation>
    <scope>NUCLEOTIDE SEQUENCE [LARGE SCALE GENOMIC DNA]</scope>
    <source>
        <strain evidence="1">Wuqing</strain>
    </source>
</reference>
<comment type="caution">
    <text evidence="1">The sequence shown here is derived from an EMBL/GenBank/DDBJ whole genome shotgun (WGS) entry which is preliminary data.</text>
</comment>
<evidence type="ECO:0000313" key="1">
    <source>
        <dbReference type="EMBL" id="KII65842.1"/>
    </source>
</evidence>
<name>A0A0C2MW26_THEKT</name>
<protein>
    <submittedName>
        <fullName evidence="1">Uncharacterized protein</fullName>
    </submittedName>
</protein>
<sequence>MIHSNAVIIKLAMYHHYLSKKIAISPSNNDPWQICRLISSRIRANAFRTQGVESVRCIVLALQQHISQNKPEITSFFIFCYGSCSHQVVPFICGTRSEKGGTSKFAILIYFWGSLVEDILLEPVTHCIYGSISGNERPDHEISYQNVYQSFKL</sequence>
<keyword evidence="2" id="KW-1185">Reference proteome</keyword>
<dbReference type="Proteomes" id="UP000031668">
    <property type="component" value="Unassembled WGS sequence"/>
</dbReference>
<proteinExistence type="predicted"/>
<accession>A0A0C2MW26</accession>
<organism evidence="1 2">
    <name type="scientific">Thelohanellus kitauei</name>
    <name type="common">Myxosporean</name>
    <dbReference type="NCBI Taxonomy" id="669202"/>
    <lineage>
        <taxon>Eukaryota</taxon>
        <taxon>Metazoa</taxon>
        <taxon>Cnidaria</taxon>
        <taxon>Myxozoa</taxon>
        <taxon>Myxosporea</taxon>
        <taxon>Bivalvulida</taxon>
        <taxon>Platysporina</taxon>
        <taxon>Myxobolidae</taxon>
        <taxon>Thelohanellus</taxon>
    </lineage>
</organism>
<dbReference type="AlphaFoldDB" id="A0A0C2MW26"/>
<dbReference type="EMBL" id="JWZT01003712">
    <property type="protein sequence ID" value="KII65842.1"/>
    <property type="molecule type" value="Genomic_DNA"/>
</dbReference>
<gene>
    <name evidence="1" type="ORF">RF11_04115</name>
</gene>
<evidence type="ECO:0000313" key="2">
    <source>
        <dbReference type="Proteomes" id="UP000031668"/>
    </source>
</evidence>